<keyword evidence="2" id="KW-1185">Reference proteome</keyword>
<dbReference type="AlphaFoldDB" id="A0A1J1HY12"/>
<protein>
    <submittedName>
        <fullName evidence="1">CLUMA_CG006692, isoform A</fullName>
    </submittedName>
</protein>
<dbReference type="Proteomes" id="UP000183832">
    <property type="component" value="Unassembled WGS sequence"/>
</dbReference>
<accession>A0A1J1HY12</accession>
<evidence type="ECO:0000313" key="2">
    <source>
        <dbReference type="Proteomes" id="UP000183832"/>
    </source>
</evidence>
<reference evidence="1 2" key="1">
    <citation type="submission" date="2015-04" db="EMBL/GenBank/DDBJ databases">
        <authorList>
            <person name="Syromyatnikov M.Y."/>
            <person name="Popov V.N."/>
        </authorList>
    </citation>
    <scope>NUCLEOTIDE SEQUENCE [LARGE SCALE GENOMIC DNA]</scope>
</reference>
<evidence type="ECO:0000313" key="1">
    <source>
        <dbReference type="EMBL" id="CRK92975.1"/>
    </source>
</evidence>
<gene>
    <name evidence="1" type="ORF">CLUMA_CG006692</name>
</gene>
<proteinExistence type="predicted"/>
<dbReference type="EMBL" id="CVRI01000036">
    <property type="protein sequence ID" value="CRK92975.1"/>
    <property type="molecule type" value="Genomic_DNA"/>
</dbReference>
<sequence>MKTPSDRHVHNWGWGDATDCELSSKTVSFCESFATLLLTDSWSFARFGLLVSCPISAEKRFLASCVTDAAELLSDSDTFFSRFT</sequence>
<organism evidence="1 2">
    <name type="scientific">Clunio marinus</name>
    <dbReference type="NCBI Taxonomy" id="568069"/>
    <lineage>
        <taxon>Eukaryota</taxon>
        <taxon>Metazoa</taxon>
        <taxon>Ecdysozoa</taxon>
        <taxon>Arthropoda</taxon>
        <taxon>Hexapoda</taxon>
        <taxon>Insecta</taxon>
        <taxon>Pterygota</taxon>
        <taxon>Neoptera</taxon>
        <taxon>Endopterygota</taxon>
        <taxon>Diptera</taxon>
        <taxon>Nematocera</taxon>
        <taxon>Chironomoidea</taxon>
        <taxon>Chironomidae</taxon>
        <taxon>Clunio</taxon>
    </lineage>
</organism>
<name>A0A1J1HY12_9DIPT</name>